<proteinExistence type="predicted"/>
<sequence>MNHVETFSSGLVMPLPGGLDRAMTVKARTAADLVALHAEYLDGQTVAKFVVHGINSLKSMDVPLDALAGERVGAVTPTGEATFDLALGAHVLTVDLQRVGVVQWSKNLSAWSFGQPSMPTGQLLFEGGGGINFSEAAKTKRITFRISRA</sequence>
<organism evidence="1 2">
    <name type="scientific">Nocardioides albidus</name>
    <dbReference type="NCBI Taxonomy" id="1517589"/>
    <lineage>
        <taxon>Bacteria</taxon>
        <taxon>Bacillati</taxon>
        <taxon>Actinomycetota</taxon>
        <taxon>Actinomycetes</taxon>
        <taxon>Propionibacteriales</taxon>
        <taxon>Nocardioidaceae</taxon>
        <taxon>Nocardioides</taxon>
    </lineage>
</organism>
<keyword evidence="2" id="KW-1185">Reference proteome</keyword>
<accession>A0A5C4VNK1</accession>
<dbReference type="AlphaFoldDB" id="A0A5C4VNK1"/>
<dbReference type="EMBL" id="VDMP01000026">
    <property type="protein sequence ID" value="TNM37417.1"/>
    <property type="molecule type" value="Genomic_DNA"/>
</dbReference>
<name>A0A5C4VNK1_9ACTN</name>
<dbReference type="RefSeq" id="WP_139623958.1">
    <property type="nucleotide sequence ID" value="NZ_VDMP01000026.1"/>
</dbReference>
<comment type="caution">
    <text evidence="1">The sequence shown here is derived from an EMBL/GenBank/DDBJ whole genome shotgun (WGS) entry which is preliminary data.</text>
</comment>
<protein>
    <submittedName>
        <fullName evidence="1">Uncharacterized protein</fullName>
    </submittedName>
</protein>
<evidence type="ECO:0000313" key="2">
    <source>
        <dbReference type="Proteomes" id="UP000313231"/>
    </source>
</evidence>
<dbReference type="Proteomes" id="UP000313231">
    <property type="component" value="Unassembled WGS sequence"/>
</dbReference>
<reference evidence="1 2" key="1">
    <citation type="journal article" date="2016" name="Int. J. Syst. Evol. Microbiol.">
        <title>Nocardioides albidus sp. nov., an actinobacterium isolated from garden soil.</title>
        <authorList>
            <person name="Singh H."/>
            <person name="Du J."/>
            <person name="Trinh H."/>
            <person name="Won K."/>
            <person name="Yang J.E."/>
            <person name="Yin C."/>
            <person name="Kook M."/>
            <person name="Yi T.H."/>
        </authorList>
    </citation>
    <scope>NUCLEOTIDE SEQUENCE [LARGE SCALE GENOMIC DNA]</scope>
    <source>
        <strain evidence="1 2">CCTCC AB 2015297</strain>
    </source>
</reference>
<dbReference type="OrthoDB" id="5146516at2"/>
<gene>
    <name evidence="1" type="ORF">FHP29_16425</name>
</gene>
<evidence type="ECO:0000313" key="1">
    <source>
        <dbReference type="EMBL" id="TNM37417.1"/>
    </source>
</evidence>